<dbReference type="EMBL" id="BLKZ01000001">
    <property type="protein sequence ID" value="GFG90537.1"/>
    <property type="molecule type" value="Genomic_DNA"/>
</dbReference>
<gene>
    <name evidence="3" type="ORF">MBOU_25790</name>
</gene>
<reference evidence="3 4" key="1">
    <citation type="journal article" date="2019" name="Emerg. Microbes Infect.">
        <title>Comprehensive subspecies identification of 175 nontuberculous mycobacteria species based on 7547 genomic profiles.</title>
        <authorList>
            <person name="Matsumoto Y."/>
            <person name="Kinjo T."/>
            <person name="Motooka D."/>
            <person name="Nabeya D."/>
            <person name="Jung N."/>
            <person name="Uechi K."/>
            <person name="Horii T."/>
            <person name="Iida T."/>
            <person name="Fujita J."/>
            <person name="Nakamura S."/>
        </authorList>
    </citation>
    <scope>NUCLEOTIDE SEQUENCE [LARGE SCALE GENOMIC DNA]</scope>
    <source>
        <strain evidence="3 4">JCM 30725</strain>
    </source>
</reference>
<feature type="domain" description="DUF3592" evidence="2">
    <location>
        <begin position="116"/>
        <end position="182"/>
    </location>
</feature>
<dbReference type="RefSeq" id="WP_163712335.1">
    <property type="nucleotide sequence ID" value="NZ_BLKZ01000001.1"/>
</dbReference>
<evidence type="ECO:0000256" key="1">
    <source>
        <dbReference type="SAM" id="Phobius"/>
    </source>
</evidence>
<keyword evidence="4" id="KW-1185">Reference proteome</keyword>
<dbReference type="AlphaFoldDB" id="A0A7I9YPI9"/>
<keyword evidence="1" id="KW-0812">Transmembrane</keyword>
<accession>A0A7I9YPI9</accession>
<keyword evidence="1" id="KW-0472">Membrane</keyword>
<name>A0A7I9YPI9_MYCBU</name>
<dbReference type="InterPro" id="IPR021994">
    <property type="entry name" value="DUF3592"/>
</dbReference>
<proteinExistence type="predicted"/>
<feature type="transmembrane region" description="Helical" evidence="1">
    <location>
        <begin position="6"/>
        <end position="27"/>
    </location>
</feature>
<evidence type="ECO:0000313" key="3">
    <source>
        <dbReference type="EMBL" id="GFG90537.1"/>
    </source>
</evidence>
<dbReference type="Proteomes" id="UP000465360">
    <property type="component" value="Unassembled WGS sequence"/>
</dbReference>
<evidence type="ECO:0000259" key="2">
    <source>
        <dbReference type="Pfam" id="PF12158"/>
    </source>
</evidence>
<keyword evidence="1" id="KW-1133">Transmembrane helix</keyword>
<dbReference type="Pfam" id="PF12158">
    <property type="entry name" value="DUF3592"/>
    <property type="match status" value="1"/>
</dbReference>
<organism evidence="3 4">
    <name type="scientific">Mycobacterium bourgelatii</name>
    <dbReference type="NCBI Taxonomy" id="1273442"/>
    <lineage>
        <taxon>Bacteria</taxon>
        <taxon>Bacillati</taxon>
        <taxon>Actinomycetota</taxon>
        <taxon>Actinomycetes</taxon>
        <taxon>Mycobacteriales</taxon>
        <taxon>Mycobacteriaceae</taxon>
        <taxon>Mycobacterium</taxon>
    </lineage>
</organism>
<comment type="caution">
    <text evidence="3">The sequence shown here is derived from an EMBL/GenBank/DDBJ whole genome shotgun (WGS) entry which is preliminary data.</text>
</comment>
<protein>
    <recommendedName>
        <fullName evidence="2">DUF3592 domain-containing protein</fullName>
    </recommendedName>
</protein>
<feature type="transmembrane region" description="Helical" evidence="1">
    <location>
        <begin position="77"/>
        <end position="95"/>
    </location>
</feature>
<feature type="transmembrane region" description="Helical" evidence="1">
    <location>
        <begin position="197"/>
        <end position="218"/>
    </location>
</feature>
<sequence>METDSLLPVAAIAMVSAFPLFLLILLWRSRADRRGSAVAVPGLLQAPRLTAADPDEHDDGQLVLRPSEAARFRRGRVVSLLLGAVLLAIGCYMLAMHSPFHALISTWRYQHWPKATATIVKYDGKRSGRTSPSWRVYRYELQGHQYEGHGPYLAGFKNRPLDMPVGMKVTIAYNPGNPEQVLSEADSRVDLFRYDGLILVAPTALFGVFCGVAAFQGVRAQKTPQRRRGRPDHL</sequence>
<evidence type="ECO:0000313" key="4">
    <source>
        <dbReference type="Proteomes" id="UP000465360"/>
    </source>
</evidence>